<protein>
    <submittedName>
        <fullName evidence="2">Uncharacterized protein</fullName>
    </submittedName>
</protein>
<dbReference type="OrthoDB" id="3945111at2759"/>
<gene>
    <name evidence="2" type="ORF">P280DRAFT_293612</name>
</gene>
<dbReference type="AlphaFoldDB" id="A0A6A6S4M8"/>
<feature type="compositionally biased region" description="Basic and acidic residues" evidence="1">
    <location>
        <begin position="31"/>
        <end position="44"/>
    </location>
</feature>
<feature type="compositionally biased region" description="Polar residues" evidence="1">
    <location>
        <begin position="190"/>
        <end position="201"/>
    </location>
</feature>
<dbReference type="EMBL" id="MU006782">
    <property type="protein sequence ID" value="KAF2642112.1"/>
    <property type="molecule type" value="Genomic_DNA"/>
</dbReference>
<feature type="compositionally biased region" description="Basic and acidic residues" evidence="1">
    <location>
        <begin position="205"/>
        <end position="214"/>
    </location>
</feature>
<reference evidence="2" key="1">
    <citation type="journal article" date="2020" name="Stud. Mycol.">
        <title>101 Dothideomycetes genomes: a test case for predicting lifestyles and emergence of pathogens.</title>
        <authorList>
            <person name="Haridas S."/>
            <person name="Albert R."/>
            <person name="Binder M."/>
            <person name="Bloem J."/>
            <person name="Labutti K."/>
            <person name="Salamov A."/>
            <person name="Andreopoulos B."/>
            <person name="Baker S."/>
            <person name="Barry K."/>
            <person name="Bills G."/>
            <person name="Bluhm B."/>
            <person name="Cannon C."/>
            <person name="Castanera R."/>
            <person name="Culley D."/>
            <person name="Daum C."/>
            <person name="Ezra D."/>
            <person name="Gonzalez J."/>
            <person name="Henrissat B."/>
            <person name="Kuo A."/>
            <person name="Liang C."/>
            <person name="Lipzen A."/>
            <person name="Lutzoni F."/>
            <person name="Magnuson J."/>
            <person name="Mondo S."/>
            <person name="Nolan M."/>
            <person name="Ohm R."/>
            <person name="Pangilinan J."/>
            <person name="Park H.-J."/>
            <person name="Ramirez L."/>
            <person name="Alfaro M."/>
            <person name="Sun H."/>
            <person name="Tritt A."/>
            <person name="Yoshinaga Y."/>
            <person name="Zwiers L.-H."/>
            <person name="Turgeon B."/>
            <person name="Goodwin S."/>
            <person name="Spatafora J."/>
            <person name="Crous P."/>
            <person name="Grigoriev I."/>
        </authorList>
    </citation>
    <scope>NUCLEOTIDE SEQUENCE</scope>
    <source>
        <strain evidence="2">CBS 473.64</strain>
    </source>
</reference>
<sequence>MDNPRTTASGDDLTMNMENPLGPFNTYGGQNRRDTVSTVSSEKHSPMPTGVWSLTLHGNCSRCHHHHKSAVVQFKIFDNPSEGSDVHCEHCKHKWLTIGGINTTQISLLSTRTTAVGSEEIDLRYRLNSIIRSATAIASPVALASVPEVLPNLPSRGHSQRMPSHEPESNTHANGKNKNRHDAELPTNLPIDQSNSTPSWSHRQRPQEPKPRWTKDFLRSLKRKLRDALPVLKGIHFRDLLDTPRKFKLASKTEGKRSVADEDHQVTKEVHDDAGKAHSQDGHSQVRELRSDYKFQRSCENMCSLFGRNTIPRL</sequence>
<evidence type="ECO:0000256" key="1">
    <source>
        <dbReference type="SAM" id="MobiDB-lite"/>
    </source>
</evidence>
<name>A0A6A6S4M8_9PLEO</name>
<organism evidence="2 3">
    <name type="scientific">Massarina eburnea CBS 473.64</name>
    <dbReference type="NCBI Taxonomy" id="1395130"/>
    <lineage>
        <taxon>Eukaryota</taxon>
        <taxon>Fungi</taxon>
        <taxon>Dikarya</taxon>
        <taxon>Ascomycota</taxon>
        <taxon>Pezizomycotina</taxon>
        <taxon>Dothideomycetes</taxon>
        <taxon>Pleosporomycetidae</taxon>
        <taxon>Pleosporales</taxon>
        <taxon>Massarineae</taxon>
        <taxon>Massarinaceae</taxon>
        <taxon>Massarina</taxon>
    </lineage>
</organism>
<feature type="region of interest" description="Disordered" evidence="1">
    <location>
        <begin position="152"/>
        <end position="214"/>
    </location>
</feature>
<proteinExistence type="predicted"/>
<feature type="region of interest" description="Disordered" evidence="1">
    <location>
        <begin position="22"/>
        <end position="44"/>
    </location>
</feature>
<evidence type="ECO:0000313" key="2">
    <source>
        <dbReference type="EMBL" id="KAF2642112.1"/>
    </source>
</evidence>
<dbReference type="Proteomes" id="UP000799753">
    <property type="component" value="Unassembled WGS sequence"/>
</dbReference>
<accession>A0A6A6S4M8</accession>
<keyword evidence="3" id="KW-1185">Reference proteome</keyword>
<evidence type="ECO:0000313" key="3">
    <source>
        <dbReference type="Proteomes" id="UP000799753"/>
    </source>
</evidence>